<dbReference type="OMA" id="GLFNICD"/>
<dbReference type="EMBL" id="AZHC01000005">
    <property type="protein sequence ID" value="OAA47729.1"/>
    <property type="molecule type" value="Genomic_DNA"/>
</dbReference>
<dbReference type="InterPro" id="IPR051635">
    <property type="entry name" value="SNAT-like"/>
</dbReference>
<dbReference type="PROSITE" id="PS51186">
    <property type="entry name" value="GNAT"/>
    <property type="match status" value="1"/>
</dbReference>
<name>A0A167HBU1_METRR</name>
<dbReference type="SUPFAM" id="SSF55729">
    <property type="entry name" value="Acyl-CoA N-acyltransferases (Nat)"/>
    <property type="match status" value="1"/>
</dbReference>
<dbReference type="Gene3D" id="3.40.630.30">
    <property type="match status" value="1"/>
</dbReference>
<dbReference type="Pfam" id="PF13673">
    <property type="entry name" value="Acetyltransf_10"/>
    <property type="match status" value="1"/>
</dbReference>
<dbReference type="AlphaFoldDB" id="A0A167HBU1"/>
<feature type="region of interest" description="Disordered" evidence="3">
    <location>
        <begin position="23"/>
        <end position="51"/>
    </location>
</feature>
<dbReference type="GO" id="GO:0004059">
    <property type="term" value="F:aralkylamine N-acetyltransferase activity"/>
    <property type="evidence" value="ECO:0007669"/>
    <property type="project" value="TreeGrafter"/>
</dbReference>
<feature type="domain" description="N-acetyltransferase" evidence="4">
    <location>
        <begin position="85"/>
        <end position="289"/>
    </location>
</feature>
<proteinExistence type="predicted"/>
<keyword evidence="6" id="KW-1185">Reference proteome</keyword>
<evidence type="ECO:0000259" key="4">
    <source>
        <dbReference type="PROSITE" id="PS51186"/>
    </source>
</evidence>
<reference evidence="5 6" key="1">
    <citation type="journal article" date="2016" name="Genome Biol. Evol.">
        <title>Divergent and convergent evolution of fungal pathogenicity.</title>
        <authorList>
            <person name="Shang Y."/>
            <person name="Xiao G."/>
            <person name="Zheng P."/>
            <person name="Cen K."/>
            <person name="Zhan S."/>
            <person name="Wang C."/>
        </authorList>
    </citation>
    <scope>NUCLEOTIDE SEQUENCE [LARGE SCALE GENOMIC DNA]</scope>
    <source>
        <strain evidence="5 6">RCEF 4871</strain>
    </source>
</reference>
<dbReference type="InterPro" id="IPR000182">
    <property type="entry name" value="GNAT_dom"/>
</dbReference>
<comment type="caution">
    <text evidence="5">The sequence shown here is derived from an EMBL/GenBank/DDBJ whole genome shotgun (WGS) entry which is preliminary data.</text>
</comment>
<dbReference type="OrthoDB" id="30840at2759"/>
<dbReference type="Proteomes" id="UP000243498">
    <property type="component" value="Unassembled WGS sequence"/>
</dbReference>
<sequence length="298" mass="33025">MDQDQTLRSDGDKVLSRVAAHVNIHEQGSGSGARPVTPEDCAIGDSDEDDEEMIEIQRTITKTRTLRRKSPEELRKKVIPFHWAPMLSPLTAADVDACKTLENAARPDLPQASSREQIEYRLRKCGSISVGLFNTYQPHDAKDWWIETMPHARPVETGRQDGSKRVMFAHIIASLGKHPVVTRDDVQLPPNWRNPAASQNSALGHQVSGRTICLHSLSVCPEVQGVGIGKTIIKAYIQMANESGVADRIALVCSESLVGFFTRVGFRKAEEGRHNFTGPGLYNMIFDLPGPRVLFHVD</sequence>
<dbReference type="GO" id="GO:0005737">
    <property type="term" value="C:cytoplasm"/>
    <property type="evidence" value="ECO:0007669"/>
    <property type="project" value="TreeGrafter"/>
</dbReference>
<dbReference type="STRING" id="1081105.A0A167HBU1"/>
<dbReference type="InterPro" id="IPR016181">
    <property type="entry name" value="Acyl_CoA_acyltransferase"/>
</dbReference>
<evidence type="ECO:0000256" key="3">
    <source>
        <dbReference type="SAM" id="MobiDB-lite"/>
    </source>
</evidence>
<evidence type="ECO:0000256" key="2">
    <source>
        <dbReference type="ARBA" id="ARBA00023315"/>
    </source>
</evidence>
<protein>
    <submittedName>
        <fullName evidence="5">Polyamine acetyltransferase</fullName>
    </submittedName>
</protein>
<keyword evidence="1" id="KW-0808">Transferase</keyword>
<dbReference type="PANTHER" id="PTHR10908:SF0">
    <property type="entry name" value="SEROTONIN N-ACETYLTRANSFERASE"/>
    <property type="match status" value="1"/>
</dbReference>
<gene>
    <name evidence="5" type="ORF">NOR_02219</name>
</gene>
<evidence type="ECO:0000313" key="6">
    <source>
        <dbReference type="Proteomes" id="UP000243498"/>
    </source>
</evidence>
<accession>A0A167HBU1</accession>
<organism evidence="5 6">
    <name type="scientific">Metarhizium rileyi (strain RCEF 4871)</name>
    <name type="common">Nomuraea rileyi</name>
    <dbReference type="NCBI Taxonomy" id="1649241"/>
    <lineage>
        <taxon>Eukaryota</taxon>
        <taxon>Fungi</taxon>
        <taxon>Dikarya</taxon>
        <taxon>Ascomycota</taxon>
        <taxon>Pezizomycotina</taxon>
        <taxon>Sordariomycetes</taxon>
        <taxon>Hypocreomycetidae</taxon>
        <taxon>Hypocreales</taxon>
        <taxon>Clavicipitaceae</taxon>
        <taxon>Metarhizium</taxon>
    </lineage>
</organism>
<dbReference type="PANTHER" id="PTHR10908">
    <property type="entry name" value="SEROTONIN N-ACETYLTRANSFERASE"/>
    <property type="match status" value="1"/>
</dbReference>
<evidence type="ECO:0000313" key="5">
    <source>
        <dbReference type="EMBL" id="OAA47729.1"/>
    </source>
</evidence>
<evidence type="ECO:0000256" key="1">
    <source>
        <dbReference type="ARBA" id="ARBA00022679"/>
    </source>
</evidence>
<keyword evidence="2" id="KW-0012">Acyltransferase</keyword>